<keyword evidence="3" id="KW-0805">Transcription regulation</keyword>
<evidence type="ECO:0000313" key="8">
    <source>
        <dbReference type="Proteomes" id="UP000501568"/>
    </source>
</evidence>
<sequence length="489" mass="53292">MRPFSFIPPDRIDPSREMPIYMQIARAIIHEVERGRLAPGSYLPSTRDAAQSLGVNRKTVVLAYEELVAQGWLVSHGTRGTAISPSLPGPVADDGDGLPRVGEELAPAEYPFLPPPGPPLAIPTGDWIKLDEGAPDGRQFPPDLLIRAYRAAIRNASAENRLQYRDPRGSPQLRESIAAMLKSQRGLMVTAENICVTRGSQMGISLAARILIRPGDTVLVEALTYEPAVAAFRACGADIVTVGLDGSGADVGEIERACRRHRVRAIFLTPHHQFPTTVALPPESRLRVLELARQFGFAVVEDDYDHEFQFGAQPLLPMASYAPRQVIYIGSLSKLLLPALRVGYVVAPPEVIDSIAYQVSLTDGMGNTLTEDAAADLILSGDVRRHTRKVTRIYGARRDAFAQALATTMGDIVDYAIPDGGLAFWLRFRNVADLDRLEANAQDHGLRFATSGSFMVDPDAPRGLRIGFASMTEAEAAESLRRMRVAIGR</sequence>
<dbReference type="InterPro" id="IPR036390">
    <property type="entry name" value="WH_DNA-bd_sf"/>
</dbReference>
<evidence type="ECO:0000256" key="3">
    <source>
        <dbReference type="ARBA" id="ARBA00023015"/>
    </source>
</evidence>
<evidence type="ECO:0000256" key="2">
    <source>
        <dbReference type="ARBA" id="ARBA00022898"/>
    </source>
</evidence>
<dbReference type="GO" id="GO:0003677">
    <property type="term" value="F:DNA binding"/>
    <property type="evidence" value="ECO:0007669"/>
    <property type="project" value="UniProtKB-KW"/>
</dbReference>
<dbReference type="CDD" id="cd00609">
    <property type="entry name" value="AAT_like"/>
    <property type="match status" value="1"/>
</dbReference>
<comment type="similarity">
    <text evidence="1">In the C-terminal section; belongs to the class-I pyridoxal-phosphate-dependent aminotransferase family.</text>
</comment>
<organism evidence="7 8">
    <name type="scientific">Stakelama tenebrarum</name>
    <dbReference type="NCBI Taxonomy" id="2711215"/>
    <lineage>
        <taxon>Bacteria</taxon>
        <taxon>Pseudomonadati</taxon>
        <taxon>Pseudomonadota</taxon>
        <taxon>Alphaproteobacteria</taxon>
        <taxon>Sphingomonadales</taxon>
        <taxon>Sphingomonadaceae</taxon>
        <taxon>Stakelama</taxon>
    </lineage>
</organism>
<dbReference type="GO" id="GO:0008483">
    <property type="term" value="F:transaminase activity"/>
    <property type="evidence" value="ECO:0007669"/>
    <property type="project" value="UniProtKB-KW"/>
</dbReference>
<accession>A0A6G6Y3U1</accession>
<feature type="domain" description="HTH gntR-type" evidence="6">
    <location>
        <begin position="18"/>
        <end position="86"/>
    </location>
</feature>
<dbReference type="Gene3D" id="1.10.10.10">
    <property type="entry name" value="Winged helix-like DNA-binding domain superfamily/Winged helix DNA-binding domain"/>
    <property type="match status" value="1"/>
</dbReference>
<dbReference type="EMBL" id="CP049109">
    <property type="protein sequence ID" value="QIG79388.1"/>
    <property type="molecule type" value="Genomic_DNA"/>
</dbReference>
<dbReference type="GO" id="GO:0030170">
    <property type="term" value="F:pyridoxal phosphate binding"/>
    <property type="evidence" value="ECO:0007669"/>
    <property type="project" value="InterPro"/>
</dbReference>
<dbReference type="InterPro" id="IPR004839">
    <property type="entry name" value="Aminotransferase_I/II_large"/>
</dbReference>
<evidence type="ECO:0000259" key="6">
    <source>
        <dbReference type="PROSITE" id="PS50949"/>
    </source>
</evidence>
<dbReference type="Pfam" id="PF00392">
    <property type="entry name" value="GntR"/>
    <property type="match status" value="1"/>
</dbReference>
<dbReference type="KEGG" id="spzr:G5C33_06015"/>
<dbReference type="InterPro" id="IPR000524">
    <property type="entry name" value="Tscrpt_reg_HTH_GntR"/>
</dbReference>
<evidence type="ECO:0000313" key="7">
    <source>
        <dbReference type="EMBL" id="QIG79388.1"/>
    </source>
</evidence>
<dbReference type="InterPro" id="IPR036388">
    <property type="entry name" value="WH-like_DNA-bd_sf"/>
</dbReference>
<dbReference type="RefSeq" id="WP_165326389.1">
    <property type="nucleotide sequence ID" value="NZ_CP049109.1"/>
</dbReference>
<proteinExistence type="inferred from homology"/>
<keyword evidence="8" id="KW-1185">Reference proteome</keyword>
<dbReference type="Proteomes" id="UP000501568">
    <property type="component" value="Chromosome"/>
</dbReference>
<dbReference type="InterPro" id="IPR051446">
    <property type="entry name" value="HTH_trans_reg/aminotransferase"/>
</dbReference>
<keyword evidence="4" id="KW-0238">DNA-binding</keyword>
<dbReference type="Gene3D" id="3.40.640.10">
    <property type="entry name" value="Type I PLP-dependent aspartate aminotransferase-like (Major domain)"/>
    <property type="match status" value="1"/>
</dbReference>
<dbReference type="Pfam" id="PF00155">
    <property type="entry name" value="Aminotran_1_2"/>
    <property type="match status" value="1"/>
</dbReference>
<evidence type="ECO:0000256" key="4">
    <source>
        <dbReference type="ARBA" id="ARBA00023125"/>
    </source>
</evidence>
<name>A0A6G6Y3U1_9SPHN</name>
<keyword evidence="7" id="KW-0808">Transferase</keyword>
<dbReference type="GO" id="GO:0003700">
    <property type="term" value="F:DNA-binding transcription factor activity"/>
    <property type="evidence" value="ECO:0007669"/>
    <property type="project" value="InterPro"/>
</dbReference>
<dbReference type="InterPro" id="IPR015421">
    <property type="entry name" value="PyrdxlP-dep_Trfase_major"/>
</dbReference>
<dbReference type="InterPro" id="IPR015424">
    <property type="entry name" value="PyrdxlP-dep_Trfase"/>
</dbReference>
<dbReference type="SUPFAM" id="SSF46785">
    <property type="entry name" value="Winged helix' DNA-binding domain"/>
    <property type="match status" value="1"/>
</dbReference>
<evidence type="ECO:0000256" key="1">
    <source>
        <dbReference type="ARBA" id="ARBA00005384"/>
    </source>
</evidence>
<dbReference type="PANTHER" id="PTHR46577:SF2">
    <property type="entry name" value="TRANSCRIPTIONAL REGULATORY PROTEIN"/>
    <property type="match status" value="1"/>
</dbReference>
<dbReference type="AlphaFoldDB" id="A0A6G6Y3U1"/>
<keyword evidence="5" id="KW-0804">Transcription</keyword>
<keyword evidence="2" id="KW-0663">Pyridoxal phosphate</keyword>
<protein>
    <submittedName>
        <fullName evidence="7">PLP-dependent aminotransferase family protein</fullName>
    </submittedName>
</protein>
<dbReference type="SMART" id="SM00345">
    <property type="entry name" value="HTH_GNTR"/>
    <property type="match status" value="1"/>
</dbReference>
<reference evidence="7 8" key="1">
    <citation type="submission" date="2020-02" db="EMBL/GenBank/DDBJ databases">
        <authorList>
            <person name="Zheng R.K."/>
            <person name="Sun C.M."/>
        </authorList>
    </citation>
    <scope>NUCLEOTIDE SEQUENCE [LARGE SCALE GENOMIC DNA]</scope>
    <source>
        <strain evidence="8">zrk23</strain>
    </source>
</reference>
<dbReference type="CDD" id="cd07377">
    <property type="entry name" value="WHTH_GntR"/>
    <property type="match status" value="1"/>
</dbReference>
<evidence type="ECO:0000256" key="5">
    <source>
        <dbReference type="ARBA" id="ARBA00023163"/>
    </source>
</evidence>
<dbReference type="PROSITE" id="PS50949">
    <property type="entry name" value="HTH_GNTR"/>
    <property type="match status" value="1"/>
</dbReference>
<gene>
    <name evidence="7" type="ORF">G5C33_06015</name>
</gene>
<keyword evidence="7" id="KW-0032">Aminotransferase</keyword>
<dbReference type="SUPFAM" id="SSF53383">
    <property type="entry name" value="PLP-dependent transferases"/>
    <property type="match status" value="1"/>
</dbReference>
<dbReference type="PANTHER" id="PTHR46577">
    <property type="entry name" value="HTH-TYPE TRANSCRIPTIONAL REGULATORY PROTEIN GABR"/>
    <property type="match status" value="1"/>
</dbReference>